<proteinExistence type="predicted"/>
<keyword evidence="3" id="KW-0413">Isomerase</keyword>
<evidence type="ECO:0000313" key="5">
    <source>
        <dbReference type="Proteomes" id="UP001239782"/>
    </source>
</evidence>
<dbReference type="Proteomes" id="UP001239782">
    <property type="component" value="Chromosome"/>
</dbReference>
<dbReference type="Gene3D" id="3.90.226.10">
    <property type="entry name" value="2-enoyl-CoA Hydratase, Chain A, domain 1"/>
    <property type="match status" value="1"/>
</dbReference>
<protein>
    <submittedName>
        <fullName evidence="4">Enoyl-CoA hydratase/isomerase family protein</fullName>
    </submittedName>
</protein>
<accession>A0AA51RSV5</accession>
<dbReference type="InterPro" id="IPR051053">
    <property type="entry name" value="ECH/Chromodomain_protein"/>
</dbReference>
<evidence type="ECO:0000256" key="2">
    <source>
        <dbReference type="ARBA" id="ARBA00023140"/>
    </source>
</evidence>
<dbReference type="KEGG" id="plei:Q9312_17710"/>
<dbReference type="CDD" id="cd06558">
    <property type="entry name" value="crotonase-like"/>
    <property type="match status" value="1"/>
</dbReference>
<evidence type="ECO:0000256" key="3">
    <source>
        <dbReference type="ARBA" id="ARBA00023235"/>
    </source>
</evidence>
<dbReference type="AlphaFoldDB" id="A0AA51RSV5"/>
<name>A0AA51RSV5_9GAMM</name>
<reference evidence="4 5" key="1">
    <citation type="submission" date="2023-08" db="EMBL/GenBank/DDBJ databases">
        <title>Pleionea litopenaei sp. nov., isolated from stomach of juvenile Litopenaeus vannamei.</title>
        <authorList>
            <person name="Rho A.M."/>
            <person name="Hwang C.Y."/>
        </authorList>
    </citation>
    <scope>NUCLEOTIDE SEQUENCE [LARGE SCALE GENOMIC DNA]</scope>
    <source>
        <strain evidence="4 5">HL-JVS1</strain>
    </source>
</reference>
<dbReference type="RefSeq" id="WP_309202186.1">
    <property type="nucleotide sequence ID" value="NZ_CP133548.1"/>
</dbReference>
<dbReference type="PANTHER" id="PTHR43684">
    <property type="match status" value="1"/>
</dbReference>
<dbReference type="Pfam" id="PF00378">
    <property type="entry name" value="ECH_1"/>
    <property type="match status" value="1"/>
</dbReference>
<organism evidence="4 5">
    <name type="scientific">Pleionea litopenaei</name>
    <dbReference type="NCBI Taxonomy" id="3070815"/>
    <lineage>
        <taxon>Bacteria</taxon>
        <taxon>Pseudomonadati</taxon>
        <taxon>Pseudomonadota</taxon>
        <taxon>Gammaproteobacteria</taxon>
        <taxon>Oceanospirillales</taxon>
        <taxon>Pleioneaceae</taxon>
        <taxon>Pleionea</taxon>
    </lineage>
</organism>
<sequence length="281" mass="30714">MTADLQKSKSTSYITSSLDSNVLTLTMNRPKKLNGWTLPMIESLVGAFAEASKDDRVKAVILTGADPYYCAGVDLGGSLKLMHPKKLHQSIKALNERLFNLFIEFDKPILIAVNGPAIGASVTSATLCNGIIASENATFSTPFACLGVPPEGCSSIHLPRLIGSDNAKRMLGEEGWKPSAEEALNIGLIQWLEPHVSLLSKAQTIAKGWVKIGSSRDYLANATRDELKSINAKESVAVADAMLSAAFLKEQARFFWRKNKKIPSLLFWSLWALRPIWGRLL</sequence>
<comment type="subcellular location">
    <subcellularLocation>
        <location evidence="1">Peroxisome</location>
    </subcellularLocation>
</comment>
<gene>
    <name evidence="4" type="ORF">Q9312_17710</name>
</gene>
<keyword evidence="5" id="KW-1185">Reference proteome</keyword>
<dbReference type="InterPro" id="IPR001753">
    <property type="entry name" value="Enoyl-CoA_hydra/iso"/>
</dbReference>
<evidence type="ECO:0000256" key="1">
    <source>
        <dbReference type="ARBA" id="ARBA00004275"/>
    </source>
</evidence>
<evidence type="ECO:0000313" key="4">
    <source>
        <dbReference type="EMBL" id="WMS87048.1"/>
    </source>
</evidence>
<dbReference type="PANTHER" id="PTHR43684:SF1">
    <property type="entry name" value="ENOYL-COA DELTA ISOMERASE 2"/>
    <property type="match status" value="1"/>
</dbReference>
<dbReference type="InterPro" id="IPR029045">
    <property type="entry name" value="ClpP/crotonase-like_dom_sf"/>
</dbReference>
<dbReference type="EMBL" id="CP133548">
    <property type="protein sequence ID" value="WMS87048.1"/>
    <property type="molecule type" value="Genomic_DNA"/>
</dbReference>
<dbReference type="SUPFAM" id="SSF52096">
    <property type="entry name" value="ClpP/crotonase"/>
    <property type="match status" value="1"/>
</dbReference>
<dbReference type="GO" id="GO:0004165">
    <property type="term" value="F:delta(3)-delta(2)-enoyl-CoA isomerase activity"/>
    <property type="evidence" value="ECO:0007669"/>
    <property type="project" value="UniProtKB-ARBA"/>
</dbReference>
<keyword evidence="2" id="KW-0576">Peroxisome</keyword>